<evidence type="ECO:0000313" key="3">
    <source>
        <dbReference type="EMBL" id="MCI34101.1"/>
    </source>
</evidence>
<keyword evidence="1" id="KW-0694">RNA-binding</keyword>
<dbReference type="InterPro" id="IPR035979">
    <property type="entry name" value="RBD_domain_sf"/>
</dbReference>
<organism evidence="3 4">
    <name type="scientific">Trifolium medium</name>
    <dbReference type="NCBI Taxonomy" id="97028"/>
    <lineage>
        <taxon>Eukaryota</taxon>
        <taxon>Viridiplantae</taxon>
        <taxon>Streptophyta</taxon>
        <taxon>Embryophyta</taxon>
        <taxon>Tracheophyta</taxon>
        <taxon>Spermatophyta</taxon>
        <taxon>Magnoliopsida</taxon>
        <taxon>eudicotyledons</taxon>
        <taxon>Gunneridae</taxon>
        <taxon>Pentapetalae</taxon>
        <taxon>rosids</taxon>
        <taxon>fabids</taxon>
        <taxon>Fabales</taxon>
        <taxon>Fabaceae</taxon>
        <taxon>Papilionoideae</taxon>
        <taxon>50 kb inversion clade</taxon>
        <taxon>NPAAA clade</taxon>
        <taxon>Hologalegina</taxon>
        <taxon>IRL clade</taxon>
        <taxon>Trifolieae</taxon>
        <taxon>Trifolium</taxon>
    </lineage>
</organism>
<name>A0A392RBZ2_9FABA</name>
<dbReference type="Proteomes" id="UP000265520">
    <property type="component" value="Unassembled WGS sequence"/>
</dbReference>
<dbReference type="GO" id="GO:0004519">
    <property type="term" value="F:endonuclease activity"/>
    <property type="evidence" value="ECO:0007669"/>
    <property type="project" value="UniProtKB-KW"/>
</dbReference>
<dbReference type="Gene3D" id="3.30.70.330">
    <property type="match status" value="1"/>
</dbReference>
<evidence type="ECO:0000256" key="1">
    <source>
        <dbReference type="PROSITE-ProRule" id="PRU00176"/>
    </source>
</evidence>
<dbReference type="InterPro" id="IPR000504">
    <property type="entry name" value="RRM_dom"/>
</dbReference>
<sequence>ELWEAFARFGRVGDVYIPKKVDKWGRRFGFVKYRVLKETDKLCKRLQDVWIGTFHVRVNKSRFHRNEERRMSDVPVQPLQVLSKEEGEGSVQHGRSFKMALVQSYGVQEVRKGETQEVEEILQVEVDHSVLEELEQSYVGIL</sequence>
<dbReference type="EMBL" id="LXQA010210496">
    <property type="protein sequence ID" value="MCI34101.1"/>
    <property type="molecule type" value="Genomic_DNA"/>
</dbReference>
<reference evidence="3 4" key="1">
    <citation type="journal article" date="2018" name="Front. Plant Sci.">
        <title>Red Clover (Trifolium pratense) and Zigzag Clover (T. medium) - A Picture of Genomic Similarities and Differences.</title>
        <authorList>
            <person name="Dluhosova J."/>
            <person name="Istvanek J."/>
            <person name="Nedelnik J."/>
            <person name="Repkova J."/>
        </authorList>
    </citation>
    <scope>NUCLEOTIDE SEQUENCE [LARGE SCALE GENOMIC DNA]</scope>
    <source>
        <strain evidence="4">cv. 10/8</strain>
        <tissue evidence="3">Leaf</tissue>
    </source>
</reference>
<dbReference type="PROSITE" id="PS50102">
    <property type="entry name" value="RRM"/>
    <property type="match status" value="1"/>
</dbReference>
<comment type="caution">
    <text evidence="3">The sequence shown here is derived from an EMBL/GenBank/DDBJ whole genome shotgun (WGS) entry which is preliminary data.</text>
</comment>
<feature type="domain" description="RRM" evidence="2">
    <location>
        <begin position="1"/>
        <end position="63"/>
    </location>
</feature>
<keyword evidence="3" id="KW-0540">Nuclease</keyword>
<accession>A0A392RBZ2</accession>
<dbReference type="InterPro" id="IPR012677">
    <property type="entry name" value="Nucleotide-bd_a/b_plait_sf"/>
</dbReference>
<keyword evidence="3" id="KW-0255">Endonuclease</keyword>
<keyword evidence="4" id="KW-1185">Reference proteome</keyword>
<evidence type="ECO:0000313" key="4">
    <source>
        <dbReference type="Proteomes" id="UP000265520"/>
    </source>
</evidence>
<dbReference type="AlphaFoldDB" id="A0A392RBZ2"/>
<dbReference type="SUPFAM" id="SSF54928">
    <property type="entry name" value="RNA-binding domain, RBD"/>
    <property type="match status" value="1"/>
</dbReference>
<dbReference type="GO" id="GO:0004527">
    <property type="term" value="F:exonuclease activity"/>
    <property type="evidence" value="ECO:0007669"/>
    <property type="project" value="UniProtKB-KW"/>
</dbReference>
<protein>
    <submittedName>
        <fullName evidence="3">Endonuclease/exonuclease/phosphatase family protein</fullName>
    </submittedName>
</protein>
<feature type="non-terminal residue" evidence="3">
    <location>
        <position position="1"/>
    </location>
</feature>
<keyword evidence="3" id="KW-0269">Exonuclease</keyword>
<dbReference type="CDD" id="cd00590">
    <property type="entry name" value="RRM_SF"/>
    <property type="match status" value="1"/>
</dbReference>
<feature type="non-terminal residue" evidence="3">
    <location>
        <position position="142"/>
    </location>
</feature>
<proteinExistence type="predicted"/>
<dbReference type="GO" id="GO:0003723">
    <property type="term" value="F:RNA binding"/>
    <property type="evidence" value="ECO:0007669"/>
    <property type="project" value="UniProtKB-UniRule"/>
</dbReference>
<evidence type="ECO:0000259" key="2">
    <source>
        <dbReference type="PROSITE" id="PS50102"/>
    </source>
</evidence>
<keyword evidence="3" id="KW-0378">Hydrolase</keyword>